<evidence type="ECO:0000313" key="1">
    <source>
        <dbReference type="EMBL" id="MBT9317319.1"/>
    </source>
</evidence>
<dbReference type="GO" id="GO:0005737">
    <property type="term" value="C:cytoplasm"/>
    <property type="evidence" value="ECO:0007669"/>
    <property type="project" value="InterPro"/>
</dbReference>
<dbReference type="InterPro" id="IPR029033">
    <property type="entry name" value="His_PPase_superfam"/>
</dbReference>
<gene>
    <name evidence="1" type="primary">sixA</name>
    <name evidence="1" type="ORF">IXB50_18005</name>
</gene>
<accession>A0A947GKE3</accession>
<comment type="caution">
    <text evidence="1">The sequence shown here is derived from an EMBL/GenBank/DDBJ whole genome shotgun (WGS) entry which is preliminary data.</text>
</comment>
<protein>
    <submittedName>
        <fullName evidence="1">Phosphohistidine phosphatase SixA</fullName>
    </submittedName>
</protein>
<reference evidence="1" key="2">
    <citation type="journal article" date="2021" name="Mar. Drugs">
        <title>Genome Reduction and Secondary Metabolism of the Marine Sponge-Associated Cyanobacterium Leptothoe.</title>
        <authorList>
            <person name="Konstantinou D."/>
            <person name="Popin R.V."/>
            <person name="Fewer D.P."/>
            <person name="Sivonen K."/>
            <person name="Gkelis S."/>
        </authorList>
    </citation>
    <scope>NUCLEOTIDE SEQUENCE</scope>
    <source>
        <strain evidence="1">TAU-MAC 1115</strain>
    </source>
</reference>
<dbReference type="EMBL" id="JADOES010000043">
    <property type="protein sequence ID" value="MBT9317319.1"/>
    <property type="molecule type" value="Genomic_DNA"/>
</dbReference>
<dbReference type="GO" id="GO:0101006">
    <property type="term" value="F:protein histidine phosphatase activity"/>
    <property type="evidence" value="ECO:0007669"/>
    <property type="project" value="InterPro"/>
</dbReference>
<dbReference type="SUPFAM" id="SSF53254">
    <property type="entry name" value="Phosphoglycerate mutase-like"/>
    <property type="match status" value="1"/>
</dbReference>
<dbReference type="AlphaFoldDB" id="A0A947GKE3"/>
<dbReference type="InterPro" id="IPR004449">
    <property type="entry name" value="SixA"/>
</dbReference>
<dbReference type="Proteomes" id="UP000717364">
    <property type="component" value="Unassembled WGS sequence"/>
</dbReference>
<dbReference type="RefSeq" id="WP_215610386.1">
    <property type="nucleotide sequence ID" value="NZ_JADOES010000043.1"/>
</dbReference>
<dbReference type="Gene3D" id="3.40.50.1240">
    <property type="entry name" value="Phosphoglycerate mutase-like"/>
    <property type="match status" value="1"/>
</dbReference>
<dbReference type="InterPro" id="IPR013078">
    <property type="entry name" value="His_Pase_superF_clade-1"/>
</dbReference>
<dbReference type="Pfam" id="PF00300">
    <property type="entry name" value="His_Phos_1"/>
    <property type="match status" value="1"/>
</dbReference>
<keyword evidence="2" id="KW-1185">Reference proteome</keyword>
<name>A0A947GKE3_9CYAN</name>
<dbReference type="NCBIfam" id="TIGR00249">
    <property type="entry name" value="sixA"/>
    <property type="match status" value="1"/>
</dbReference>
<evidence type="ECO:0000313" key="2">
    <source>
        <dbReference type="Proteomes" id="UP000717364"/>
    </source>
</evidence>
<reference evidence="1" key="1">
    <citation type="submission" date="2020-11" db="EMBL/GenBank/DDBJ databases">
        <authorList>
            <person name="Konstantinou D."/>
            <person name="Gkelis S."/>
            <person name="Popin R."/>
            <person name="Fewer D."/>
            <person name="Sivonen K."/>
        </authorList>
    </citation>
    <scope>NUCLEOTIDE SEQUENCE</scope>
    <source>
        <strain evidence="1">TAU-MAC 1115</strain>
    </source>
</reference>
<organism evidence="1 2">
    <name type="scientific">Leptothoe spongobia TAU-MAC 1115</name>
    <dbReference type="NCBI Taxonomy" id="1967444"/>
    <lineage>
        <taxon>Bacteria</taxon>
        <taxon>Bacillati</taxon>
        <taxon>Cyanobacteriota</taxon>
        <taxon>Cyanophyceae</taxon>
        <taxon>Nodosilineales</taxon>
        <taxon>Cymatolegaceae</taxon>
        <taxon>Leptothoe</taxon>
        <taxon>Leptothoe spongobia</taxon>
    </lineage>
</organism>
<dbReference type="CDD" id="cd07067">
    <property type="entry name" value="HP_PGM_like"/>
    <property type="match status" value="1"/>
</dbReference>
<sequence length="172" mass="19476">MTDLPSQISTQVYFIRHGIAAERGVYHDDSQRPLVEKGRLKTAKIAQRLMELGLEFNTLLTSPFIRATQTSELLCQTGLAEKYQIFEPLAPGGNLEHWLYWLITWQSVKRPTLALVGHEPDLSNWAQQLVHGDNHHQWVLKKAGIIGLEVPDGQVAIGHSQLFWLAPPRLIL</sequence>
<proteinExistence type="predicted"/>